<dbReference type="EMBL" id="JAHWGI010000064">
    <property type="protein sequence ID" value="KAK3908545.1"/>
    <property type="molecule type" value="Genomic_DNA"/>
</dbReference>
<dbReference type="AlphaFoldDB" id="A0AAE1GSD8"/>
<comment type="caution">
    <text evidence="2">The sequence shown here is derived from an EMBL/GenBank/DDBJ whole genome shotgun (WGS) entry which is preliminary data.</text>
</comment>
<name>A0AAE1GSD8_9NEOP</name>
<reference evidence="2" key="2">
    <citation type="journal article" date="2023" name="BMC Genomics">
        <title>Pest status, molecular evolution, and epigenetic factors derived from the genome assembly of Frankliniella fusca, a thysanopteran phytovirus vector.</title>
        <authorList>
            <person name="Catto M.A."/>
            <person name="Labadie P.E."/>
            <person name="Jacobson A.L."/>
            <person name="Kennedy G.G."/>
            <person name="Srinivasan R."/>
            <person name="Hunt B.G."/>
        </authorList>
    </citation>
    <scope>NUCLEOTIDE SEQUENCE</scope>
    <source>
        <strain evidence="2">PL_HMW_Pooled</strain>
    </source>
</reference>
<evidence type="ECO:0000313" key="3">
    <source>
        <dbReference type="Proteomes" id="UP001219518"/>
    </source>
</evidence>
<organism evidence="2 3">
    <name type="scientific">Frankliniella fusca</name>
    <dbReference type="NCBI Taxonomy" id="407009"/>
    <lineage>
        <taxon>Eukaryota</taxon>
        <taxon>Metazoa</taxon>
        <taxon>Ecdysozoa</taxon>
        <taxon>Arthropoda</taxon>
        <taxon>Hexapoda</taxon>
        <taxon>Insecta</taxon>
        <taxon>Pterygota</taxon>
        <taxon>Neoptera</taxon>
        <taxon>Paraneoptera</taxon>
        <taxon>Thysanoptera</taxon>
        <taxon>Terebrantia</taxon>
        <taxon>Thripoidea</taxon>
        <taxon>Thripidae</taxon>
        <taxon>Frankliniella</taxon>
    </lineage>
</organism>
<dbReference type="Proteomes" id="UP001219518">
    <property type="component" value="Unassembled WGS sequence"/>
</dbReference>
<accession>A0AAE1GSD8</accession>
<gene>
    <name evidence="2" type="ORF">KUF71_003357</name>
</gene>
<reference evidence="2" key="1">
    <citation type="submission" date="2021-07" db="EMBL/GenBank/DDBJ databases">
        <authorList>
            <person name="Catto M.A."/>
            <person name="Jacobson A."/>
            <person name="Kennedy G."/>
            <person name="Labadie P."/>
            <person name="Hunt B.G."/>
            <person name="Srinivasan R."/>
        </authorList>
    </citation>
    <scope>NUCLEOTIDE SEQUENCE</scope>
    <source>
        <strain evidence="2">PL_HMW_Pooled</strain>
        <tissue evidence="2">Head</tissue>
    </source>
</reference>
<keyword evidence="3" id="KW-1185">Reference proteome</keyword>
<evidence type="ECO:0000313" key="2">
    <source>
        <dbReference type="EMBL" id="KAK3908545.1"/>
    </source>
</evidence>
<proteinExistence type="predicted"/>
<sequence>MPPPEVRWTNYTFNEDGSVTAQTVRIHNPLPPEPRGFVVEVAETPLAAFEPTCRRIPLPPDAPAELPRDLRLLLTGRRVAAATSPDPSHQQPAAPGTRSREMGNITQSHDLSDLLGSIENDIGEFNFFVSTAVARAVHQIGDTTAAARIQPPRRTADLRCPLLRQLVELLPGAAHPRLTA</sequence>
<feature type="region of interest" description="Disordered" evidence="1">
    <location>
        <begin position="80"/>
        <end position="103"/>
    </location>
</feature>
<protein>
    <submittedName>
        <fullName evidence="2">Piwi-like protein ergo-1</fullName>
    </submittedName>
</protein>
<evidence type="ECO:0000256" key="1">
    <source>
        <dbReference type="SAM" id="MobiDB-lite"/>
    </source>
</evidence>